<feature type="binding site" evidence="7">
    <location>
        <position position="72"/>
    </location>
    <ligand>
        <name>tRNA</name>
        <dbReference type="ChEBI" id="CHEBI:17843"/>
    </ligand>
</feature>
<dbReference type="PANTHER" id="PTHR17224:SF1">
    <property type="entry name" value="PEPTIDYL-TRNA HYDROLASE"/>
    <property type="match status" value="1"/>
</dbReference>
<keyword evidence="2 7" id="KW-0820">tRNA-binding</keyword>
<feature type="binding site" evidence="7">
    <location>
        <position position="19"/>
    </location>
    <ligand>
        <name>tRNA</name>
        <dbReference type="ChEBI" id="CHEBI:17843"/>
    </ligand>
</feature>
<feature type="binding site" evidence="7">
    <location>
        <position position="70"/>
    </location>
    <ligand>
        <name>tRNA</name>
        <dbReference type="ChEBI" id="CHEBI:17843"/>
    </ligand>
</feature>
<keyword evidence="7" id="KW-0963">Cytoplasm</keyword>
<keyword evidence="4 7" id="KW-0694">RNA-binding</keyword>
<comment type="similarity">
    <text evidence="5 7 9">Belongs to the PTH family.</text>
</comment>
<comment type="function">
    <text evidence="7">Catalyzes the release of premature peptidyl moieties from peptidyl-tRNA molecules trapped in stalled 50S ribosomal subunits, and thus maintains levels of free tRNAs and 50S ribosomes.</text>
</comment>
<dbReference type="SUPFAM" id="SSF53178">
    <property type="entry name" value="Peptidyl-tRNA hydrolase-like"/>
    <property type="match status" value="1"/>
</dbReference>
<dbReference type="RefSeq" id="WP_222847243.1">
    <property type="nucleotide sequence ID" value="NZ_CAAHFG010000002.1"/>
</dbReference>
<keyword evidence="11" id="KW-1185">Reference proteome</keyword>
<dbReference type="PROSITE" id="PS01195">
    <property type="entry name" value="PEPT_TRNA_HYDROL_1"/>
    <property type="match status" value="1"/>
</dbReference>
<keyword evidence="3 7" id="KW-0378">Hydrolase</keyword>
<evidence type="ECO:0000256" key="9">
    <source>
        <dbReference type="RuleBase" id="RU004320"/>
    </source>
</evidence>
<dbReference type="Proteomes" id="UP000366872">
    <property type="component" value="Unassembled WGS sequence"/>
</dbReference>
<evidence type="ECO:0000256" key="6">
    <source>
        <dbReference type="ARBA" id="ARBA00050038"/>
    </source>
</evidence>
<dbReference type="EMBL" id="CAAHFG010000002">
    <property type="protein sequence ID" value="VGO15320.1"/>
    <property type="molecule type" value="Genomic_DNA"/>
</dbReference>
<dbReference type="FunFam" id="3.40.50.1470:FF:000001">
    <property type="entry name" value="Peptidyl-tRNA hydrolase"/>
    <property type="match status" value="1"/>
</dbReference>
<dbReference type="EC" id="3.1.1.29" evidence="1 7"/>
<dbReference type="HAMAP" id="MF_00083">
    <property type="entry name" value="Pept_tRNA_hydro_bact"/>
    <property type="match status" value="1"/>
</dbReference>
<name>A0A6C2U5N8_PONDE</name>
<sequence>MGILLLKLVVGLGNPGKEYERTRHNIGFMVVEELARRQGVVFRKMFWFPARQAKCRIGEHEVRLVLPTTYMNRSGKAVWGAMKKWRAEAADTVVIYDDVDLEFGGIRVRAKGSGGSHNGMKSVLEWLQTKAFPRVRVGIGPKPDGADMIGFVLGGFAEEELLKLEKVVERAADAVETIFSVGTERTMNEFNQLQIG</sequence>
<accession>A0A6C2U5N8</accession>
<dbReference type="InterPro" id="IPR036416">
    <property type="entry name" value="Pept_tRNA_hydro_sf"/>
</dbReference>
<evidence type="ECO:0000256" key="2">
    <source>
        <dbReference type="ARBA" id="ARBA00022555"/>
    </source>
</evidence>
<feature type="active site" description="Proton acceptor" evidence="7">
    <location>
        <position position="24"/>
    </location>
</feature>
<dbReference type="Gene3D" id="3.40.50.1470">
    <property type="entry name" value="Peptidyl-tRNA hydrolase"/>
    <property type="match status" value="1"/>
</dbReference>
<dbReference type="InterPro" id="IPR001328">
    <property type="entry name" value="Pept_tRNA_hydro"/>
</dbReference>
<gene>
    <name evidence="7 10" type="primary">pth</name>
    <name evidence="10" type="ORF">PDESU_03903</name>
</gene>
<dbReference type="GO" id="GO:0004045">
    <property type="term" value="F:peptidyl-tRNA hydrolase activity"/>
    <property type="evidence" value="ECO:0007669"/>
    <property type="project" value="UniProtKB-UniRule"/>
</dbReference>
<feature type="site" description="Stabilizes the basic form of H active site to accept a proton" evidence="7">
    <location>
        <position position="97"/>
    </location>
</feature>
<evidence type="ECO:0000313" key="11">
    <source>
        <dbReference type="Proteomes" id="UP000366872"/>
    </source>
</evidence>
<comment type="function">
    <text evidence="7">Hydrolyzes ribosome-free peptidyl-tRNAs (with 1 or more amino acids incorporated), which drop off the ribosome during protein synthesis, or as a result of ribosome stalling.</text>
</comment>
<dbReference type="Pfam" id="PF01195">
    <property type="entry name" value="Pept_tRNA_hydro"/>
    <property type="match status" value="1"/>
</dbReference>
<evidence type="ECO:0000256" key="5">
    <source>
        <dbReference type="ARBA" id="ARBA00038063"/>
    </source>
</evidence>
<evidence type="ECO:0000256" key="1">
    <source>
        <dbReference type="ARBA" id="ARBA00013260"/>
    </source>
</evidence>
<protein>
    <recommendedName>
        <fullName evidence="6 7">Peptidyl-tRNA hydrolase</fullName>
        <shortName evidence="7">Pth</shortName>
        <ecNumber evidence="1 7">3.1.1.29</ecNumber>
    </recommendedName>
</protein>
<evidence type="ECO:0000256" key="4">
    <source>
        <dbReference type="ARBA" id="ARBA00022884"/>
    </source>
</evidence>
<dbReference type="PROSITE" id="PS01196">
    <property type="entry name" value="PEPT_TRNA_HYDROL_2"/>
    <property type="match status" value="1"/>
</dbReference>
<evidence type="ECO:0000256" key="7">
    <source>
        <dbReference type="HAMAP-Rule" id="MF_00083"/>
    </source>
</evidence>
<comment type="subunit">
    <text evidence="7">Monomer.</text>
</comment>
<feature type="site" description="Discriminates between blocked and unblocked aminoacyl-tRNA" evidence="7">
    <location>
        <position position="14"/>
    </location>
</feature>
<dbReference type="NCBIfam" id="TIGR00447">
    <property type="entry name" value="pth"/>
    <property type="match status" value="1"/>
</dbReference>
<proteinExistence type="inferred from homology"/>
<dbReference type="CDD" id="cd00462">
    <property type="entry name" value="PTH"/>
    <property type="match status" value="1"/>
</dbReference>
<dbReference type="PANTHER" id="PTHR17224">
    <property type="entry name" value="PEPTIDYL-TRNA HYDROLASE"/>
    <property type="match status" value="1"/>
</dbReference>
<dbReference type="GO" id="GO:0006515">
    <property type="term" value="P:protein quality control for misfolded or incompletely synthesized proteins"/>
    <property type="evidence" value="ECO:0007669"/>
    <property type="project" value="UniProtKB-UniRule"/>
</dbReference>
<evidence type="ECO:0000256" key="8">
    <source>
        <dbReference type="RuleBase" id="RU000673"/>
    </source>
</evidence>
<evidence type="ECO:0000313" key="10">
    <source>
        <dbReference type="EMBL" id="VGO15320.1"/>
    </source>
</evidence>
<dbReference type="GO" id="GO:0005737">
    <property type="term" value="C:cytoplasm"/>
    <property type="evidence" value="ECO:0007669"/>
    <property type="project" value="UniProtKB-SubCell"/>
</dbReference>
<dbReference type="InterPro" id="IPR018171">
    <property type="entry name" value="Pept_tRNA_hydro_CS"/>
</dbReference>
<dbReference type="GO" id="GO:0000049">
    <property type="term" value="F:tRNA binding"/>
    <property type="evidence" value="ECO:0007669"/>
    <property type="project" value="UniProtKB-UniRule"/>
</dbReference>
<comment type="catalytic activity">
    <reaction evidence="7 8">
        <text>an N-acyl-L-alpha-aminoacyl-tRNA + H2O = an N-acyl-L-amino acid + a tRNA + H(+)</text>
        <dbReference type="Rhea" id="RHEA:54448"/>
        <dbReference type="Rhea" id="RHEA-COMP:10123"/>
        <dbReference type="Rhea" id="RHEA-COMP:13883"/>
        <dbReference type="ChEBI" id="CHEBI:15377"/>
        <dbReference type="ChEBI" id="CHEBI:15378"/>
        <dbReference type="ChEBI" id="CHEBI:59874"/>
        <dbReference type="ChEBI" id="CHEBI:78442"/>
        <dbReference type="ChEBI" id="CHEBI:138191"/>
        <dbReference type="EC" id="3.1.1.29"/>
    </reaction>
</comment>
<reference evidence="10 11" key="1">
    <citation type="submission" date="2019-04" db="EMBL/GenBank/DDBJ databases">
        <authorList>
            <person name="Van Vliet M D."/>
        </authorList>
    </citation>
    <scope>NUCLEOTIDE SEQUENCE [LARGE SCALE GENOMIC DNA]</scope>
    <source>
        <strain evidence="10 11">F1</strain>
    </source>
</reference>
<dbReference type="AlphaFoldDB" id="A0A6C2U5N8"/>
<dbReference type="GO" id="GO:0072344">
    <property type="term" value="P:rescue of stalled ribosome"/>
    <property type="evidence" value="ECO:0007669"/>
    <property type="project" value="UniProtKB-UniRule"/>
</dbReference>
<organism evidence="10 11">
    <name type="scientific">Pontiella desulfatans</name>
    <dbReference type="NCBI Taxonomy" id="2750659"/>
    <lineage>
        <taxon>Bacteria</taxon>
        <taxon>Pseudomonadati</taxon>
        <taxon>Kiritimatiellota</taxon>
        <taxon>Kiritimatiellia</taxon>
        <taxon>Kiritimatiellales</taxon>
        <taxon>Pontiellaceae</taxon>
        <taxon>Pontiella</taxon>
    </lineage>
</organism>
<feature type="binding site" evidence="7">
    <location>
        <position position="118"/>
    </location>
    <ligand>
        <name>tRNA</name>
        <dbReference type="ChEBI" id="CHEBI:17843"/>
    </ligand>
</feature>
<comment type="subcellular location">
    <subcellularLocation>
        <location evidence="7">Cytoplasm</location>
    </subcellularLocation>
</comment>
<evidence type="ECO:0000256" key="3">
    <source>
        <dbReference type="ARBA" id="ARBA00022801"/>
    </source>
</evidence>